<dbReference type="PRINTS" id="PR00620">
    <property type="entry name" value="HISTONEH2A"/>
</dbReference>
<dbReference type="GO" id="GO:0046982">
    <property type="term" value="F:protein heterodimerization activity"/>
    <property type="evidence" value="ECO:0007669"/>
    <property type="project" value="InterPro"/>
</dbReference>
<dbReference type="GO" id="GO:0030527">
    <property type="term" value="F:structural constituent of chromatin"/>
    <property type="evidence" value="ECO:0007669"/>
    <property type="project" value="InterPro"/>
</dbReference>
<dbReference type="Gene3D" id="1.10.20.10">
    <property type="entry name" value="Histone, subunit A"/>
    <property type="match status" value="1"/>
</dbReference>
<organism evidence="1">
    <name type="scientific">Timema californicum</name>
    <name type="common">California timema</name>
    <name type="synonym">Walking stick</name>
    <dbReference type="NCBI Taxonomy" id="61474"/>
    <lineage>
        <taxon>Eukaryota</taxon>
        <taxon>Metazoa</taxon>
        <taxon>Ecdysozoa</taxon>
        <taxon>Arthropoda</taxon>
        <taxon>Hexapoda</taxon>
        <taxon>Insecta</taxon>
        <taxon>Pterygota</taxon>
        <taxon>Neoptera</taxon>
        <taxon>Polyneoptera</taxon>
        <taxon>Phasmatodea</taxon>
        <taxon>Timematodea</taxon>
        <taxon>Timematoidea</taxon>
        <taxon>Timematidae</taxon>
        <taxon>Timema</taxon>
    </lineage>
</organism>
<protein>
    <submittedName>
        <fullName evidence="1">(California timema) hypothetical protein</fullName>
    </submittedName>
</protein>
<accession>A0A7R9P7N0</accession>
<reference evidence="1" key="1">
    <citation type="submission" date="2020-11" db="EMBL/GenBank/DDBJ databases">
        <authorList>
            <person name="Tran Van P."/>
        </authorList>
    </citation>
    <scope>NUCLEOTIDE SEQUENCE</scope>
</reference>
<dbReference type="EMBL" id="OE181441">
    <property type="protein sequence ID" value="CAD7573152.1"/>
    <property type="molecule type" value="Genomic_DNA"/>
</dbReference>
<dbReference type="SUPFAM" id="SSF47113">
    <property type="entry name" value="Histone-fold"/>
    <property type="match status" value="1"/>
</dbReference>
<dbReference type="AlphaFoldDB" id="A0A7R9P7N0"/>
<evidence type="ECO:0000313" key="1">
    <source>
        <dbReference type="EMBL" id="CAD7573152.1"/>
    </source>
</evidence>
<dbReference type="InterPro" id="IPR009072">
    <property type="entry name" value="Histone-fold"/>
</dbReference>
<sequence length="89" mass="9872">MGQNHVLDVPIFSSPFKRNSNYAECVGTGATIFLAAIMEYMASEVLELACNAAHEKKNHLKVKGGVEYKFGKNKEVVPENYTDQAVESY</sequence>
<dbReference type="GO" id="GO:0000786">
    <property type="term" value="C:nucleosome"/>
    <property type="evidence" value="ECO:0007669"/>
    <property type="project" value="InterPro"/>
</dbReference>
<gene>
    <name evidence="1" type="ORF">TCMB3V08_LOCUS5792</name>
</gene>
<dbReference type="InterPro" id="IPR002119">
    <property type="entry name" value="Histone_H2A"/>
</dbReference>
<name>A0A7R9P7N0_TIMCA</name>
<dbReference type="GO" id="GO:0003677">
    <property type="term" value="F:DNA binding"/>
    <property type="evidence" value="ECO:0007669"/>
    <property type="project" value="InterPro"/>
</dbReference>
<proteinExistence type="predicted"/>